<evidence type="ECO:0000313" key="2">
    <source>
        <dbReference type="Proteomes" id="UP001139981"/>
    </source>
</evidence>
<evidence type="ECO:0000313" key="1">
    <source>
        <dbReference type="EMBL" id="KAJ2880593.1"/>
    </source>
</evidence>
<accession>A0ACC1LU97</accession>
<reference evidence="1" key="1">
    <citation type="submission" date="2022-07" db="EMBL/GenBank/DDBJ databases">
        <title>Phylogenomic reconstructions and comparative analyses of Kickxellomycotina fungi.</title>
        <authorList>
            <person name="Reynolds N.K."/>
            <person name="Stajich J.E."/>
            <person name="Barry K."/>
            <person name="Grigoriev I.V."/>
            <person name="Crous P."/>
            <person name="Smith M.E."/>
        </authorList>
    </citation>
    <scope>NUCLEOTIDE SEQUENCE</scope>
    <source>
        <strain evidence="1">CBS 190363</strain>
    </source>
</reference>
<feature type="non-terminal residue" evidence="1">
    <location>
        <position position="173"/>
    </location>
</feature>
<keyword evidence="2" id="KW-1185">Reference proteome</keyword>
<organism evidence="1 2">
    <name type="scientific">Coemansia aciculifera</name>
    <dbReference type="NCBI Taxonomy" id="417176"/>
    <lineage>
        <taxon>Eukaryota</taxon>
        <taxon>Fungi</taxon>
        <taxon>Fungi incertae sedis</taxon>
        <taxon>Zoopagomycota</taxon>
        <taxon>Kickxellomycotina</taxon>
        <taxon>Kickxellomycetes</taxon>
        <taxon>Kickxellales</taxon>
        <taxon>Kickxellaceae</taxon>
        <taxon>Coemansia</taxon>
    </lineage>
</organism>
<dbReference type="Proteomes" id="UP001139981">
    <property type="component" value="Unassembled WGS sequence"/>
</dbReference>
<proteinExistence type="predicted"/>
<dbReference type="EMBL" id="JANBVB010003082">
    <property type="protein sequence ID" value="KAJ2880593.1"/>
    <property type="molecule type" value="Genomic_DNA"/>
</dbReference>
<sequence>MDETSVGVIAAVCVCIALTAIAVGLRLWFARGKPGLCGRRLGRSTSTSTTSWLQAYQRQPHGSKECDIDGDSIHNMSLETALDKLEGKAAQRNYAYACQYAERHQIDEGKARLRSRELELIAEHGASAWQFEVSDANDGVSVHDGTEIEFAGGEQLLVANLQFPNEQHVYYYE</sequence>
<name>A0ACC1LU97_9FUNG</name>
<comment type="caution">
    <text evidence="1">The sequence shown here is derived from an EMBL/GenBank/DDBJ whole genome shotgun (WGS) entry which is preliminary data.</text>
</comment>
<protein>
    <submittedName>
        <fullName evidence="1">Uncharacterized protein</fullName>
    </submittedName>
</protein>
<gene>
    <name evidence="1" type="ORF">IWW38_005924</name>
</gene>